<sequence length="1668" mass="185005">MSTKRNAAAKPVAKATSKKAAPEKNAVQNDTVSLEPIVAAMRKHLPKARHAEAEAFINAFYKRMSSDELPQHNAQGWAELATDFLDFARARKPGAALVRLFNPTFKSQGWESTHTVVQIANDDMPFLVDSVTMALAEQGIGVHVLGHPVVTFQRDKAGKLLAVGGGVAESLMHLEIDRQPLEAMPKIKKALEAVLADVRASVRDWPQMRAKMLEVADDLASRKLPVNKEGKHEAQEFLRWAADNHFTFLGYREYDVVKQGGEDALRANKASGLGLLRDQEVGKPRLLTSLAAHYMPQSGSVDALILTKTNARATVHRPGYMDYIGVLSFDDKGKPVREERFLGLYTSSAYNRRPWDIPLVRQRHNYVMEKSGLAADSHSGKALRHIIESLPRDELFQSSEQELLQASAAILGLQERVRSKLFLRRDRYGRFFSVLAYIPRERFNTDVRLRIEAMLKRELHGEHIDSSVMLGESPLAQLHMIVRPTSGETIDVDSTRIEAELAGIVRNWTDDLREQLVARHGEERGLALVNGYGRALPAGYIEEVSAGIAADDVEHLAALTGADDLRLSLYRTHRGEGGLRFKFYRQYNDIALSDALPMMENMGLRVITEHPYRLVTNEVPLYIQDFEVETTDENLDIANLDANFEEAFAQIWRGNAENDGFNRLILAANLSWRQVAMLRAYCKYLLQVGVPFSQAYVEATFNRYPLLARLLVELFEAKFDPVTGKESKAEIKAGMERFSQQLQALANGDEAALAALKPLIDARADKREQQVDAARSTLKGLLDRVASLDEDRILRSFIGVIDATLRTSYFMQRKGGVRADGGPADYISFKFDSSKVPDLPKPRPYREIFVYGPRVEGVHLRFGPVARGGLRWSDRREDFRTEVLGLVKAQMVKNTVIVPVGSKGGFFAKQLPDPTVDRDAWFNEGVACYQRFINGLLDITDNIVDGKIVPPINVVRHDGDDPYLVVAADKGTATFSDIANGIARAHGFWLDDAFASGGSVGYDHKGMGITARGAWESVKRHFRAMGRDSQKQDFTVVGVGDMSGDVFGNGMLLSKHIRLLAAFDHRHIFLDPNPDAAVTFKERQRMFKLPRSSWADYDAKLISKGGGIYPRSAKSIPLSPEIKAALGIDSGIAAMSPVELLSAILKAPVDLLWNGGIGTYVKASSETHGDVGDRANNALRVNGRELRCKVVGEGGNLGMTQLGRIEAAHHGVLLNTDFIDNSAGVDTSDHEVNIKILLNGEVQKKKLTLPERNKLLAAMTDEVGQLVLTDNYRQNQAISLMERMSVHRLGSKQHFIRTLESQGLLDRQIEFLPSDADIAERKSRGQGLTRPELAVLLSYSKIVLFQQLLDSDVPEDPYLSKELVRYFPQPLQAKYAKAMEHHRLKREIIATAVTNSMVNRMGATFTLRMTEDTGRTPAEVAEAYTIAREAVDARSLWAQIDALDGKVPEAVQVDALQVIWHLLRSMSRWLLSRPGKMPEITAAMARYGDGLNAVRNALPDVLSGVRREAYGARVAEWKGKGLPATLAEQLAALPLLEFGCDIVEISLARKLSPVEVARGYFALGAALHLPWLYEQVEQLPVDGRWQALARGALRDELATQARTLVSQILAEGGKKPAEVKVDAWLKRDDSSLRFTLAMLADLLNQKTLDYPTLSVAVRRLAQVASAGA</sequence>
<dbReference type="Pfam" id="PF21075">
    <property type="entry name" value="GDH_ACT1"/>
    <property type="match status" value="1"/>
</dbReference>
<comment type="caution">
    <text evidence="8">The sequence shown here is derived from an EMBL/GenBank/DDBJ whole genome shotgun (WGS) entry which is preliminary data.</text>
</comment>
<protein>
    <submittedName>
        <fullName evidence="8">NAD-glutamate dehydrogenase</fullName>
    </submittedName>
</protein>
<feature type="region of interest" description="Disordered" evidence="2">
    <location>
        <begin position="1"/>
        <end position="28"/>
    </location>
</feature>
<evidence type="ECO:0000259" key="4">
    <source>
        <dbReference type="Pfam" id="PF21074"/>
    </source>
</evidence>
<dbReference type="InterPro" id="IPR049062">
    <property type="entry name" value="NAD_Glu_DH_ACT2"/>
</dbReference>
<evidence type="ECO:0000313" key="9">
    <source>
        <dbReference type="Proteomes" id="UP001595740"/>
    </source>
</evidence>
<dbReference type="PANTHER" id="PTHR43403:SF1">
    <property type="entry name" value="NAD-SPECIFIC GLUTAMATE DEHYDROGENASE"/>
    <property type="match status" value="1"/>
</dbReference>
<evidence type="ECO:0000259" key="6">
    <source>
        <dbReference type="Pfam" id="PF21076"/>
    </source>
</evidence>
<dbReference type="Gene3D" id="3.40.50.720">
    <property type="entry name" value="NAD(P)-binding Rossmann-like Domain"/>
    <property type="match status" value="1"/>
</dbReference>
<evidence type="ECO:0000256" key="2">
    <source>
        <dbReference type="SAM" id="MobiDB-lite"/>
    </source>
</evidence>
<dbReference type="Pfam" id="PF21078">
    <property type="entry name" value="GDH_HM3"/>
    <property type="match status" value="1"/>
</dbReference>
<dbReference type="Pfam" id="PF21073">
    <property type="entry name" value="GDH_HM1"/>
    <property type="match status" value="1"/>
</dbReference>
<proteinExistence type="predicted"/>
<name>A0ABV7RN36_9GAMM</name>
<keyword evidence="9" id="KW-1185">Reference proteome</keyword>
<feature type="domain" description="NAD-specific glutamate dehydrogenase C-terminal" evidence="4">
    <location>
        <begin position="1325"/>
        <end position="1661"/>
    </location>
</feature>
<dbReference type="InterPro" id="IPR049056">
    <property type="entry name" value="NAD_Glu_DH_HM3"/>
</dbReference>
<dbReference type="InterPro" id="IPR028971">
    <property type="entry name" value="NAD-GDH_cat"/>
</dbReference>
<organism evidence="8 9">
    <name type="scientific">Lysobacter cavernae</name>
    <dbReference type="NCBI Taxonomy" id="1685901"/>
    <lineage>
        <taxon>Bacteria</taxon>
        <taxon>Pseudomonadati</taxon>
        <taxon>Pseudomonadota</taxon>
        <taxon>Gammaproteobacteria</taxon>
        <taxon>Lysobacterales</taxon>
        <taxon>Lysobacteraceae</taxon>
        <taxon>Lysobacter</taxon>
    </lineage>
</organism>
<dbReference type="InterPro" id="IPR024727">
    <property type="entry name" value="NAD_Glu_DH_N_ACT1"/>
</dbReference>
<feature type="domain" description="NAD-glutamate dehydrogenase catalytic" evidence="3">
    <location>
        <begin position="779"/>
        <end position="1280"/>
    </location>
</feature>
<keyword evidence="1" id="KW-0560">Oxidoreductase</keyword>
<dbReference type="InterPro" id="IPR036291">
    <property type="entry name" value="NAD(P)-bd_dom_sf"/>
</dbReference>
<dbReference type="InterPro" id="IPR049059">
    <property type="entry name" value="NAD_Glu_DH_HM1"/>
</dbReference>
<dbReference type="InterPro" id="IPR007780">
    <property type="entry name" value="NAD_Glu_DH_bac"/>
</dbReference>
<dbReference type="Pfam" id="PF21077">
    <property type="entry name" value="GDH_ACT3"/>
    <property type="match status" value="1"/>
</dbReference>
<dbReference type="Pfam" id="PF21079">
    <property type="entry name" value="GDH_HM2"/>
    <property type="match status" value="1"/>
</dbReference>
<dbReference type="Proteomes" id="UP001595740">
    <property type="component" value="Unassembled WGS sequence"/>
</dbReference>
<dbReference type="SUPFAM" id="SSF51735">
    <property type="entry name" value="NAD(P)-binding Rossmann-fold domains"/>
    <property type="match status" value="1"/>
</dbReference>
<reference evidence="9" key="1">
    <citation type="journal article" date="2019" name="Int. J. Syst. Evol. Microbiol.">
        <title>The Global Catalogue of Microorganisms (GCM) 10K type strain sequencing project: providing services to taxonomists for standard genome sequencing and annotation.</title>
        <authorList>
            <consortium name="The Broad Institute Genomics Platform"/>
            <consortium name="The Broad Institute Genome Sequencing Center for Infectious Disease"/>
            <person name="Wu L."/>
            <person name="Ma J."/>
        </authorList>
    </citation>
    <scope>NUCLEOTIDE SEQUENCE [LARGE SCALE GENOMIC DNA]</scope>
    <source>
        <strain evidence="9">KCTC 42875</strain>
    </source>
</reference>
<evidence type="ECO:0000259" key="5">
    <source>
        <dbReference type="Pfam" id="PF21075"/>
    </source>
</evidence>
<evidence type="ECO:0000259" key="3">
    <source>
        <dbReference type="Pfam" id="PF05088"/>
    </source>
</evidence>
<accession>A0ABV7RN36</accession>
<dbReference type="RefSeq" id="WP_386756867.1">
    <property type="nucleotide sequence ID" value="NZ_JBHRXK010000001.1"/>
</dbReference>
<dbReference type="Pfam" id="PF05088">
    <property type="entry name" value="Bac_GDH_CD"/>
    <property type="match status" value="1"/>
</dbReference>
<evidence type="ECO:0000256" key="1">
    <source>
        <dbReference type="ARBA" id="ARBA00023002"/>
    </source>
</evidence>
<dbReference type="Pfam" id="PF21076">
    <property type="entry name" value="GDH_ACT2"/>
    <property type="match status" value="1"/>
</dbReference>
<dbReference type="InterPro" id="IPR046346">
    <property type="entry name" value="Aminoacid_DH-like_N_sf"/>
</dbReference>
<dbReference type="InterPro" id="IPR048381">
    <property type="entry name" value="GDH_C"/>
</dbReference>
<evidence type="ECO:0000313" key="8">
    <source>
        <dbReference type="EMBL" id="MFC3549613.1"/>
    </source>
</evidence>
<dbReference type="InterPro" id="IPR049064">
    <property type="entry name" value="NAD_Glu_DH_ACT3"/>
</dbReference>
<dbReference type="EMBL" id="JBHRXK010000001">
    <property type="protein sequence ID" value="MFC3549613.1"/>
    <property type="molecule type" value="Genomic_DNA"/>
</dbReference>
<dbReference type="PIRSF" id="PIRSF036761">
    <property type="entry name" value="GDH_Mll4104"/>
    <property type="match status" value="1"/>
</dbReference>
<gene>
    <name evidence="8" type="ORF">ACFOLC_01130</name>
</gene>
<dbReference type="PANTHER" id="PTHR43403">
    <property type="entry name" value="NAD-SPECIFIC GLUTAMATE DEHYDROGENASE"/>
    <property type="match status" value="1"/>
</dbReference>
<dbReference type="InterPro" id="IPR049058">
    <property type="entry name" value="NAD_Glu_DH_HM2"/>
</dbReference>
<feature type="domain" description="NAD-glutamate dehydrogenase ACT2" evidence="6">
    <location>
        <begin position="420"/>
        <end position="509"/>
    </location>
</feature>
<dbReference type="Pfam" id="PF21074">
    <property type="entry name" value="GDH_C"/>
    <property type="match status" value="1"/>
</dbReference>
<feature type="domain" description="NAD-glutamate dehydrogenase N-terminal ACT1" evidence="5">
    <location>
        <begin position="56"/>
        <end position="190"/>
    </location>
</feature>
<evidence type="ECO:0000259" key="7">
    <source>
        <dbReference type="Pfam" id="PF21077"/>
    </source>
</evidence>
<feature type="domain" description="NAD-glutamate dehydrogenase ACT3" evidence="7">
    <location>
        <begin position="564"/>
        <end position="638"/>
    </location>
</feature>
<dbReference type="SUPFAM" id="SSF53223">
    <property type="entry name" value="Aminoacid dehydrogenase-like, N-terminal domain"/>
    <property type="match status" value="1"/>
</dbReference>